<reference evidence="1 2" key="1">
    <citation type="submission" date="2016-07" db="EMBL/GenBank/DDBJ databases">
        <title>Pervasive Adenine N6-methylation of Active Genes in Fungi.</title>
        <authorList>
            <consortium name="DOE Joint Genome Institute"/>
            <person name="Mondo S.J."/>
            <person name="Dannebaum R.O."/>
            <person name="Kuo R.C."/>
            <person name="Labutti K."/>
            <person name="Haridas S."/>
            <person name="Kuo A."/>
            <person name="Salamov A."/>
            <person name="Ahrendt S.R."/>
            <person name="Lipzen A."/>
            <person name="Sullivan W."/>
            <person name="Andreopoulos W.B."/>
            <person name="Clum A."/>
            <person name="Lindquist E."/>
            <person name="Daum C."/>
            <person name="Ramamoorthy G.K."/>
            <person name="Gryganskyi A."/>
            <person name="Culley D."/>
            <person name="Magnuson J.K."/>
            <person name="James T.Y."/>
            <person name="O'Malley M.A."/>
            <person name="Stajich J.E."/>
            <person name="Spatafora J.W."/>
            <person name="Visel A."/>
            <person name="Grigoriev I.V."/>
        </authorList>
    </citation>
    <scope>NUCLEOTIDE SEQUENCE [LARGE SCALE GENOMIC DNA]</scope>
    <source>
        <strain evidence="1 2">PL171</strain>
    </source>
</reference>
<comment type="caution">
    <text evidence="1">The sequence shown here is derived from an EMBL/GenBank/DDBJ whole genome shotgun (WGS) entry which is preliminary data.</text>
</comment>
<name>A0A1Y2HZ27_9FUNG</name>
<evidence type="ECO:0000313" key="2">
    <source>
        <dbReference type="Proteomes" id="UP000193411"/>
    </source>
</evidence>
<keyword evidence="2" id="KW-1185">Reference proteome</keyword>
<sequence>MNKSEYNTLSNRFSIPKQAQVVCCPAACHVRHDGCGCRGIADHSLGEAQNPFCPPGTCPVLPTTHLQGYRHRQRALAVRISFLQGCIHKPRRSGLGHQQVANVYPRQILARP</sequence>
<dbReference type="Proteomes" id="UP000193411">
    <property type="component" value="Unassembled WGS sequence"/>
</dbReference>
<protein>
    <submittedName>
        <fullName evidence="1">Uncharacterized protein</fullName>
    </submittedName>
</protein>
<dbReference type="AlphaFoldDB" id="A0A1Y2HZ27"/>
<proteinExistence type="predicted"/>
<gene>
    <name evidence="1" type="ORF">BCR44DRAFT_1429202</name>
</gene>
<evidence type="ECO:0000313" key="1">
    <source>
        <dbReference type="EMBL" id="ORZ38422.1"/>
    </source>
</evidence>
<accession>A0A1Y2HZ27</accession>
<organism evidence="1 2">
    <name type="scientific">Catenaria anguillulae PL171</name>
    <dbReference type="NCBI Taxonomy" id="765915"/>
    <lineage>
        <taxon>Eukaryota</taxon>
        <taxon>Fungi</taxon>
        <taxon>Fungi incertae sedis</taxon>
        <taxon>Blastocladiomycota</taxon>
        <taxon>Blastocladiomycetes</taxon>
        <taxon>Blastocladiales</taxon>
        <taxon>Catenariaceae</taxon>
        <taxon>Catenaria</taxon>
    </lineage>
</organism>
<dbReference type="EMBL" id="MCFL01000009">
    <property type="protein sequence ID" value="ORZ38422.1"/>
    <property type="molecule type" value="Genomic_DNA"/>
</dbReference>